<dbReference type="InterPro" id="IPR036291">
    <property type="entry name" value="NAD(P)-bd_dom_sf"/>
</dbReference>
<gene>
    <name evidence="3" type="ORF">GCM10010315_34260</name>
</gene>
<dbReference type="SUPFAM" id="SSF51735">
    <property type="entry name" value="NAD(P)-binding Rossmann-fold domains"/>
    <property type="match status" value="1"/>
</dbReference>
<dbReference type="PANTHER" id="PTHR43242:SF1">
    <property type="entry name" value="NAD(P)-BINDING ROSSMANN-FOLD SUPERFAMILY PROTEIN"/>
    <property type="match status" value="1"/>
</dbReference>
<dbReference type="PANTHER" id="PTHR43242">
    <property type="entry name" value="NAD(P)-BINDING ROSSMANN-FOLD SUPERFAMILY PROTEIN"/>
    <property type="match status" value="1"/>
</dbReference>
<comment type="caution">
    <text evidence="3">The sequence shown here is derived from an EMBL/GenBank/DDBJ whole genome shotgun (WGS) entry which is preliminary data.</text>
</comment>
<reference evidence="3 4" key="1">
    <citation type="journal article" date="2019" name="Int. J. Syst. Evol. Microbiol.">
        <title>The Global Catalogue of Microorganisms (GCM) 10K type strain sequencing project: providing services to taxonomists for standard genome sequencing and annotation.</title>
        <authorList>
            <consortium name="The Broad Institute Genomics Platform"/>
            <consortium name="The Broad Institute Genome Sequencing Center for Infectious Disease"/>
            <person name="Wu L."/>
            <person name="Ma J."/>
        </authorList>
    </citation>
    <scope>NUCLEOTIDE SEQUENCE [LARGE SCALE GENOMIC DNA]</scope>
    <source>
        <strain evidence="3 4">JCM 4542</strain>
    </source>
</reference>
<dbReference type="Pfam" id="PF04321">
    <property type="entry name" value="RmlD_sub_bind"/>
    <property type="match status" value="1"/>
</dbReference>
<accession>A0ABN3TTM3</accession>
<protein>
    <recommendedName>
        <fullName evidence="2">RmlD-like substrate binding domain-containing protein</fullName>
    </recommendedName>
</protein>
<evidence type="ECO:0000256" key="1">
    <source>
        <dbReference type="SAM" id="MobiDB-lite"/>
    </source>
</evidence>
<dbReference type="EMBL" id="BAAASL010000011">
    <property type="protein sequence ID" value="GAA2718551.1"/>
    <property type="molecule type" value="Genomic_DNA"/>
</dbReference>
<dbReference type="Proteomes" id="UP001500886">
    <property type="component" value="Unassembled WGS sequence"/>
</dbReference>
<evidence type="ECO:0000259" key="2">
    <source>
        <dbReference type="Pfam" id="PF04321"/>
    </source>
</evidence>
<proteinExistence type="predicted"/>
<organism evidence="3 4">
    <name type="scientific">Streptomyces luteosporeus</name>
    <dbReference type="NCBI Taxonomy" id="173856"/>
    <lineage>
        <taxon>Bacteria</taxon>
        <taxon>Bacillati</taxon>
        <taxon>Actinomycetota</taxon>
        <taxon>Actinomycetes</taxon>
        <taxon>Kitasatosporales</taxon>
        <taxon>Streptomycetaceae</taxon>
        <taxon>Streptomyces</taxon>
    </lineage>
</organism>
<sequence>MTTLVIGGSGFLGTELVQQATGAGYMTVATYATKPGKNSQAMWHTLDLRDPGQIDAVMAEVRPHLVINASSGGADWAVTAEGPIRLAMTVAKYGTPLIHVSTDAVFSGARSHYDESCRPDPLTRTGRPKRRRRPVSSPCIRRPQSPVPH</sequence>
<evidence type="ECO:0000313" key="4">
    <source>
        <dbReference type="Proteomes" id="UP001500886"/>
    </source>
</evidence>
<keyword evidence="4" id="KW-1185">Reference proteome</keyword>
<feature type="domain" description="RmlD-like substrate binding" evidence="2">
    <location>
        <begin position="1"/>
        <end position="130"/>
    </location>
</feature>
<feature type="region of interest" description="Disordered" evidence="1">
    <location>
        <begin position="109"/>
        <end position="149"/>
    </location>
</feature>
<evidence type="ECO:0000313" key="3">
    <source>
        <dbReference type="EMBL" id="GAA2718551.1"/>
    </source>
</evidence>
<name>A0ABN3TTM3_9ACTN</name>
<dbReference type="InterPro" id="IPR029903">
    <property type="entry name" value="RmlD-like-bd"/>
</dbReference>
<dbReference type="Gene3D" id="3.40.50.720">
    <property type="entry name" value="NAD(P)-binding Rossmann-like Domain"/>
    <property type="match status" value="1"/>
</dbReference>